<gene>
    <name evidence="1" type="ORF">X975_11831</name>
</gene>
<feature type="non-terminal residue" evidence="1">
    <location>
        <position position="98"/>
    </location>
</feature>
<dbReference type="Proteomes" id="UP000054359">
    <property type="component" value="Unassembled WGS sequence"/>
</dbReference>
<keyword evidence="2" id="KW-1185">Reference proteome</keyword>
<dbReference type="OrthoDB" id="6436764at2759"/>
<sequence>MSQKLMRTARRLYSNHPALIKMIYMGAIERYALFGSGAWGPRLSNSKFRERLNSIQRPFVLAITKAYKSVSTLSAQVLAGLLPLDLAATKEYAKFQMR</sequence>
<dbReference type="AlphaFoldDB" id="A0A087V0P3"/>
<evidence type="ECO:0000313" key="1">
    <source>
        <dbReference type="EMBL" id="KFM83182.1"/>
    </source>
</evidence>
<proteinExistence type="predicted"/>
<protein>
    <submittedName>
        <fullName evidence="1">Uncharacterized protein</fullName>
    </submittedName>
</protein>
<dbReference type="EMBL" id="KL813495">
    <property type="protein sequence ID" value="KFM83182.1"/>
    <property type="molecule type" value="Genomic_DNA"/>
</dbReference>
<evidence type="ECO:0000313" key="2">
    <source>
        <dbReference type="Proteomes" id="UP000054359"/>
    </source>
</evidence>
<organism evidence="1 2">
    <name type="scientific">Stegodyphus mimosarum</name>
    <name type="common">African social velvet spider</name>
    <dbReference type="NCBI Taxonomy" id="407821"/>
    <lineage>
        <taxon>Eukaryota</taxon>
        <taxon>Metazoa</taxon>
        <taxon>Ecdysozoa</taxon>
        <taxon>Arthropoda</taxon>
        <taxon>Chelicerata</taxon>
        <taxon>Arachnida</taxon>
        <taxon>Araneae</taxon>
        <taxon>Araneomorphae</taxon>
        <taxon>Entelegynae</taxon>
        <taxon>Eresoidea</taxon>
        <taxon>Eresidae</taxon>
        <taxon>Stegodyphus</taxon>
    </lineage>
</organism>
<reference evidence="1 2" key="1">
    <citation type="submission" date="2013-11" db="EMBL/GenBank/DDBJ databases">
        <title>Genome sequencing of Stegodyphus mimosarum.</title>
        <authorList>
            <person name="Bechsgaard J."/>
        </authorList>
    </citation>
    <scope>NUCLEOTIDE SEQUENCE [LARGE SCALE GENOMIC DNA]</scope>
</reference>
<accession>A0A087V0P3</accession>
<name>A0A087V0P3_STEMI</name>